<dbReference type="EMBL" id="GGEC01056453">
    <property type="protein sequence ID" value="MBX36937.1"/>
    <property type="molecule type" value="Transcribed_RNA"/>
</dbReference>
<name>A0A2P2N3A7_RHIMU</name>
<organism evidence="1">
    <name type="scientific">Rhizophora mucronata</name>
    <name type="common">Asiatic mangrove</name>
    <dbReference type="NCBI Taxonomy" id="61149"/>
    <lineage>
        <taxon>Eukaryota</taxon>
        <taxon>Viridiplantae</taxon>
        <taxon>Streptophyta</taxon>
        <taxon>Embryophyta</taxon>
        <taxon>Tracheophyta</taxon>
        <taxon>Spermatophyta</taxon>
        <taxon>Magnoliopsida</taxon>
        <taxon>eudicotyledons</taxon>
        <taxon>Gunneridae</taxon>
        <taxon>Pentapetalae</taxon>
        <taxon>rosids</taxon>
        <taxon>fabids</taxon>
        <taxon>Malpighiales</taxon>
        <taxon>Rhizophoraceae</taxon>
        <taxon>Rhizophora</taxon>
    </lineage>
</organism>
<protein>
    <submittedName>
        <fullName evidence="1">Uncharacterized protein</fullName>
    </submittedName>
</protein>
<sequence>MFQCYPSDAQHELWPTIIYKLKIVYGYVCQPSVLFIV</sequence>
<reference evidence="1" key="1">
    <citation type="submission" date="2018-02" db="EMBL/GenBank/DDBJ databases">
        <title>Rhizophora mucronata_Transcriptome.</title>
        <authorList>
            <person name="Meera S.P."/>
            <person name="Sreeshan A."/>
            <person name="Augustine A."/>
        </authorList>
    </citation>
    <scope>NUCLEOTIDE SEQUENCE</scope>
    <source>
        <tissue evidence="1">Leaf</tissue>
    </source>
</reference>
<evidence type="ECO:0000313" key="1">
    <source>
        <dbReference type="EMBL" id="MBX36937.1"/>
    </source>
</evidence>
<dbReference type="AlphaFoldDB" id="A0A2P2N3A7"/>
<accession>A0A2P2N3A7</accession>
<proteinExistence type="predicted"/>